<dbReference type="AlphaFoldDB" id="A0A1I7Y5K0"/>
<organism evidence="1 2">
    <name type="scientific">Steinernema glaseri</name>
    <dbReference type="NCBI Taxonomy" id="37863"/>
    <lineage>
        <taxon>Eukaryota</taxon>
        <taxon>Metazoa</taxon>
        <taxon>Ecdysozoa</taxon>
        <taxon>Nematoda</taxon>
        <taxon>Chromadorea</taxon>
        <taxon>Rhabditida</taxon>
        <taxon>Tylenchina</taxon>
        <taxon>Panagrolaimomorpha</taxon>
        <taxon>Strongyloidoidea</taxon>
        <taxon>Steinernematidae</taxon>
        <taxon>Steinernema</taxon>
    </lineage>
</organism>
<protein>
    <submittedName>
        <fullName evidence="2">Uncharacterized protein</fullName>
    </submittedName>
</protein>
<dbReference type="Proteomes" id="UP000095287">
    <property type="component" value="Unplaced"/>
</dbReference>
<accession>A0A1I7Y5K0</accession>
<dbReference type="WBParaSite" id="L893_g12956.t1">
    <property type="protein sequence ID" value="L893_g12956.t1"/>
    <property type="gene ID" value="L893_g12956"/>
</dbReference>
<evidence type="ECO:0000313" key="1">
    <source>
        <dbReference type="Proteomes" id="UP000095287"/>
    </source>
</evidence>
<keyword evidence="1" id="KW-1185">Reference proteome</keyword>
<reference evidence="2" key="1">
    <citation type="submission" date="2016-11" db="UniProtKB">
        <authorList>
            <consortium name="WormBaseParasite"/>
        </authorList>
    </citation>
    <scope>IDENTIFICATION</scope>
</reference>
<name>A0A1I7Y5K0_9BILA</name>
<sequence>MHIQYTQTRTQGDLFRNRFLLSLAPILQGRQPAQHLKCILLRVYSRREERGGIISAMTIHLAVAPTVALRCANDI</sequence>
<proteinExistence type="predicted"/>
<evidence type="ECO:0000313" key="2">
    <source>
        <dbReference type="WBParaSite" id="L893_g12956.t1"/>
    </source>
</evidence>